<feature type="transmembrane region" description="Helical" evidence="1">
    <location>
        <begin position="157"/>
        <end position="177"/>
    </location>
</feature>
<dbReference type="GO" id="GO:0005778">
    <property type="term" value="C:peroxisomal membrane"/>
    <property type="evidence" value="ECO:0007669"/>
    <property type="project" value="TreeGrafter"/>
</dbReference>
<name>A0A1X0NJI5_9TRYP</name>
<evidence type="ECO:0000313" key="2">
    <source>
        <dbReference type="EMBL" id="ORC84613.1"/>
    </source>
</evidence>
<dbReference type="GO" id="GO:0016559">
    <property type="term" value="P:peroxisome fission"/>
    <property type="evidence" value="ECO:0007669"/>
    <property type="project" value="TreeGrafter"/>
</dbReference>
<proteinExistence type="predicted"/>
<evidence type="ECO:0000313" key="3">
    <source>
        <dbReference type="Proteomes" id="UP000192257"/>
    </source>
</evidence>
<gene>
    <name evidence="2" type="ORF">TM35_000431810</name>
</gene>
<dbReference type="OrthoDB" id="276334at2759"/>
<feature type="transmembrane region" description="Helical" evidence="1">
    <location>
        <begin position="128"/>
        <end position="145"/>
    </location>
</feature>
<feature type="transmembrane region" description="Helical" evidence="1">
    <location>
        <begin position="183"/>
        <end position="202"/>
    </location>
</feature>
<keyword evidence="1" id="KW-1133">Transmembrane helix</keyword>
<keyword evidence="1" id="KW-0812">Transmembrane</keyword>
<sequence>MNTFEKEVIIRAMSKCLSTTDGQDKLLKGSGALMKLLFCFCGIKSLLDFADSASEGRSLLRLLSWLSNLQIVYNTLQKDPSGIRDVIYLARIIGDGIFKICDNVAFLGIKFQGYTDVSQDFARASRAGLFWGFFAAVMLSLYDLRYDRYTVNNKRRYITLVQNLCDLLTAASTIRFAGFEMNLFWQSLLTLVSVLLSCADCFRAATIKAKTS</sequence>
<organism evidence="2 3">
    <name type="scientific">Trypanosoma theileri</name>
    <dbReference type="NCBI Taxonomy" id="67003"/>
    <lineage>
        <taxon>Eukaryota</taxon>
        <taxon>Discoba</taxon>
        <taxon>Euglenozoa</taxon>
        <taxon>Kinetoplastea</taxon>
        <taxon>Metakinetoplastina</taxon>
        <taxon>Trypanosomatida</taxon>
        <taxon>Trypanosomatidae</taxon>
        <taxon>Trypanosoma</taxon>
    </lineage>
</organism>
<accession>A0A1X0NJI5</accession>
<dbReference type="GeneID" id="39989860"/>
<dbReference type="AlphaFoldDB" id="A0A1X0NJI5"/>
<dbReference type="EMBL" id="NBCO01000043">
    <property type="protein sequence ID" value="ORC84613.1"/>
    <property type="molecule type" value="Genomic_DNA"/>
</dbReference>
<dbReference type="Proteomes" id="UP000192257">
    <property type="component" value="Unassembled WGS sequence"/>
</dbReference>
<reference evidence="2 3" key="1">
    <citation type="submission" date="2017-03" db="EMBL/GenBank/DDBJ databases">
        <title>An alternative strategy for trypanosome survival in the mammalian bloodstream revealed through genome and transcriptome analysis of the ubiquitous bovine parasite Trypanosoma (Megatrypanum) theileri.</title>
        <authorList>
            <person name="Kelly S."/>
            <person name="Ivens A."/>
            <person name="Mott A."/>
            <person name="O'Neill E."/>
            <person name="Emms D."/>
            <person name="Macleod O."/>
            <person name="Voorheis P."/>
            <person name="Matthews J."/>
            <person name="Matthews K."/>
            <person name="Carrington M."/>
        </authorList>
    </citation>
    <scope>NUCLEOTIDE SEQUENCE [LARGE SCALE GENOMIC DNA]</scope>
    <source>
        <strain evidence="2">Edinburgh</strain>
    </source>
</reference>
<comment type="caution">
    <text evidence="2">The sequence shown here is derived from an EMBL/GenBank/DDBJ whole genome shotgun (WGS) entry which is preliminary data.</text>
</comment>
<keyword evidence="3" id="KW-1185">Reference proteome</keyword>
<keyword evidence="1" id="KW-0472">Membrane</keyword>
<dbReference type="RefSeq" id="XP_028878679.1">
    <property type="nucleotide sequence ID" value="XM_029030080.1"/>
</dbReference>
<dbReference type="PANTHER" id="PTHR12652:SF52">
    <property type="entry name" value="MEMBRANE PROTEIN, PUTATIVE-RELATED"/>
    <property type="match status" value="1"/>
</dbReference>
<dbReference type="VEuPathDB" id="TriTrypDB:TM35_000431810"/>
<dbReference type="PANTHER" id="PTHR12652">
    <property type="entry name" value="PEROXISOMAL BIOGENESIS FACTOR 11"/>
    <property type="match status" value="1"/>
</dbReference>
<evidence type="ECO:0000256" key="1">
    <source>
        <dbReference type="SAM" id="Phobius"/>
    </source>
</evidence>
<protein>
    <submittedName>
        <fullName evidence="2">Putative glycosomal membrane protein</fullName>
    </submittedName>
</protein>